<evidence type="ECO:0000256" key="4">
    <source>
        <dbReference type="SAM" id="SignalP"/>
    </source>
</evidence>
<evidence type="ECO:0000256" key="1">
    <source>
        <dbReference type="ARBA" id="ARBA00004418"/>
    </source>
</evidence>
<evidence type="ECO:0000259" key="5">
    <source>
        <dbReference type="Pfam" id="PF09084"/>
    </source>
</evidence>
<comment type="similarity">
    <text evidence="2">Belongs to the bacterial solute-binding protein SsuA/TauA family.</text>
</comment>
<evidence type="ECO:0000256" key="2">
    <source>
        <dbReference type="ARBA" id="ARBA00010742"/>
    </source>
</evidence>
<dbReference type="Pfam" id="PF09084">
    <property type="entry name" value="NMT1"/>
    <property type="match status" value="1"/>
</dbReference>
<gene>
    <name evidence="6" type="ORF">AVE30378_02421</name>
</gene>
<accession>A0A446CGS9</accession>
<dbReference type="PANTHER" id="PTHR30024">
    <property type="entry name" value="ALIPHATIC SULFONATES-BINDING PROTEIN-RELATED"/>
    <property type="match status" value="1"/>
</dbReference>
<feature type="domain" description="SsuA/THI5-like" evidence="5">
    <location>
        <begin position="70"/>
        <end position="256"/>
    </location>
</feature>
<dbReference type="GO" id="GO:0042597">
    <property type="term" value="C:periplasmic space"/>
    <property type="evidence" value="ECO:0007669"/>
    <property type="project" value="UniProtKB-SubCell"/>
</dbReference>
<dbReference type="RefSeq" id="WP_129241126.1">
    <property type="nucleotide sequence ID" value="NZ_UFQC01000011.1"/>
</dbReference>
<dbReference type="InterPro" id="IPR015168">
    <property type="entry name" value="SsuA/THI5"/>
</dbReference>
<dbReference type="Gene3D" id="3.40.190.10">
    <property type="entry name" value="Periplasmic binding protein-like II"/>
    <property type="match status" value="2"/>
</dbReference>
<sequence length="337" mass="36141">MKSVIRRIAALSALGWAALVPPSSAAAPEQTVLRYQASSVGQIAYAELADALGYLAPLKLERVGVQAGGPGGLQLTATGQTEFAQSFNGSIINAVAAGARLKAVAAYMSTSKENAVGAWVLENSQVRGARDLIGKKVGVNTLGALWDASVEEYLKRGGLNEQERKQVTLIVLPAANIEQALRQGQIDLALLSAGFQVQAEQRGGIRKLFDDHQLYGDVNLASIVFSADYVEKNPETLRHFVGAVGKAIEWLRAHPRDEAVAVYKQYLETHGQGSAVNGLQYWQGQSVATPGGVILNEDFARWEAWQQARAGARAKPVDIKAIYTNAFNPYTGKVAQK</sequence>
<proteinExistence type="inferred from homology"/>
<dbReference type="OrthoDB" id="286202at2"/>
<dbReference type="Proteomes" id="UP000289465">
    <property type="component" value="Unassembled WGS sequence"/>
</dbReference>
<reference evidence="6 7" key="1">
    <citation type="submission" date="2018-07" db="EMBL/GenBank/DDBJ databases">
        <authorList>
            <person name="Peeters C."/>
        </authorList>
    </citation>
    <scope>NUCLEOTIDE SEQUENCE [LARGE SCALE GENOMIC DNA]</scope>
    <source>
        <strain evidence="6 7">LMG 30378</strain>
    </source>
</reference>
<evidence type="ECO:0000313" key="7">
    <source>
        <dbReference type="Proteomes" id="UP000289465"/>
    </source>
</evidence>
<dbReference type="AlphaFoldDB" id="A0A446CGS9"/>
<dbReference type="EMBL" id="UFQC01000011">
    <property type="protein sequence ID" value="SSW67049.1"/>
    <property type="molecule type" value="Genomic_DNA"/>
</dbReference>
<evidence type="ECO:0000256" key="3">
    <source>
        <dbReference type="ARBA" id="ARBA00022729"/>
    </source>
</evidence>
<evidence type="ECO:0000313" key="6">
    <source>
        <dbReference type="EMBL" id="SSW67049.1"/>
    </source>
</evidence>
<feature type="chain" id="PRO_5019212048" description="SsuA/THI5-like domain-containing protein" evidence="4">
    <location>
        <begin position="26"/>
        <end position="337"/>
    </location>
</feature>
<dbReference type="PANTHER" id="PTHR30024:SF47">
    <property type="entry name" value="TAURINE-BINDING PERIPLASMIC PROTEIN"/>
    <property type="match status" value="1"/>
</dbReference>
<feature type="signal peptide" evidence="4">
    <location>
        <begin position="1"/>
        <end position="25"/>
    </location>
</feature>
<protein>
    <recommendedName>
        <fullName evidence="5">SsuA/THI5-like domain-containing protein</fullName>
    </recommendedName>
</protein>
<organism evidence="6 7">
    <name type="scientific">Achromobacter veterisilvae</name>
    <dbReference type="NCBI Taxonomy" id="2069367"/>
    <lineage>
        <taxon>Bacteria</taxon>
        <taxon>Pseudomonadati</taxon>
        <taxon>Pseudomonadota</taxon>
        <taxon>Betaproteobacteria</taxon>
        <taxon>Burkholderiales</taxon>
        <taxon>Alcaligenaceae</taxon>
        <taxon>Achromobacter</taxon>
    </lineage>
</organism>
<comment type="subcellular location">
    <subcellularLocation>
        <location evidence="1">Periplasm</location>
    </subcellularLocation>
</comment>
<name>A0A446CGS9_9BURK</name>
<keyword evidence="3 4" id="KW-0732">Signal</keyword>
<dbReference type="SUPFAM" id="SSF53850">
    <property type="entry name" value="Periplasmic binding protein-like II"/>
    <property type="match status" value="1"/>
</dbReference>